<evidence type="ECO:0000313" key="2">
    <source>
        <dbReference type="EMBL" id="MUO42257.1"/>
    </source>
</evidence>
<dbReference type="Proteomes" id="UP000477951">
    <property type="component" value="Unassembled WGS sequence"/>
</dbReference>
<reference evidence="6 7" key="1">
    <citation type="submission" date="2019-11" db="EMBL/GenBank/DDBJ databases">
        <title>Whole-genome sequencing of Allorhizobium vitis.</title>
        <authorList>
            <person name="Gan H.M."/>
            <person name="Savka M.A."/>
        </authorList>
    </citation>
    <scope>NUCLEOTIDE SEQUENCE [LARGE SCALE GENOMIC DNA]</scope>
    <source>
        <strain evidence="3 7">RF2/1</strain>
        <strain evidence="2 6">T1/7</strain>
    </source>
</reference>
<feature type="compositionally biased region" description="Polar residues" evidence="1">
    <location>
        <begin position="1"/>
        <end position="10"/>
    </location>
</feature>
<keyword evidence="6" id="KW-1185">Reference proteome</keyword>
<protein>
    <submittedName>
        <fullName evidence="5">Uncharacterized protein</fullName>
    </submittedName>
</protein>
<dbReference type="OrthoDB" id="8296202at2"/>
<dbReference type="AlphaFoldDB" id="A0A6A9UCJ2"/>
<dbReference type="EMBL" id="WPHU01000002">
    <property type="protein sequence ID" value="MVA55385.1"/>
    <property type="molecule type" value="Genomic_DNA"/>
</dbReference>
<dbReference type="Proteomes" id="UP000440716">
    <property type="component" value="Unassembled WGS sequence"/>
</dbReference>
<evidence type="ECO:0000313" key="4">
    <source>
        <dbReference type="EMBL" id="MUZ73208.1"/>
    </source>
</evidence>
<dbReference type="RefSeq" id="WP_156540976.1">
    <property type="nucleotide sequence ID" value="NZ_AP023268.1"/>
</dbReference>
<evidence type="ECO:0000256" key="1">
    <source>
        <dbReference type="SAM" id="MobiDB-lite"/>
    </source>
</evidence>
<gene>
    <name evidence="3" type="ORF">BBK91_013200</name>
    <name evidence="2" type="ORF">BBL17_010735</name>
    <name evidence="5" type="ORF">GOZ88_04560</name>
    <name evidence="4" type="ORF">GOZ90_10985</name>
</gene>
<evidence type="ECO:0000313" key="3">
    <source>
        <dbReference type="EMBL" id="MUP10828.1"/>
    </source>
</evidence>
<comment type="caution">
    <text evidence="5">The sequence shown here is derived from an EMBL/GenBank/DDBJ whole genome shotgun (WGS) entry which is preliminary data.</text>
</comment>
<dbReference type="GeneID" id="60685182"/>
<evidence type="ECO:0000313" key="5">
    <source>
        <dbReference type="EMBL" id="MVA55385.1"/>
    </source>
</evidence>
<evidence type="ECO:0000313" key="7">
    <source>
        <dbReference type="Proteomes" id="UP000179536"/>
    </source>
</evidence>
<feature type="region of interest" description="Disordered" evidence="1">
    <location>
        <begin position="1"/>
        <end position="27"/>
    </location>
</feature>
<dbReference type="Proteomes" id="UP000179536">
    <property type="component" value="Unassembled WGS sequence"/>
</dbReference>
<accession>A0A6A9UCJ2</accession>
<evidence type="ECO:0000313" key="8">
    <source>
        <dbReference type="Proteomes" id="UP000440716"/>
    </source>
</evidence>
<dbReference type="EMBL" id="MBFE02000006">
    <property type="protein sequence ID" value="MUO42257.1"/>
    <property type="molecule type" value="Genomic_DNA"/>
</dbReference>
<name>A0A6A9UCJ2_AGRVI</name>
<dbReference type="EMBL" id="WPHR01000007">
    <property type="protein sequence ID" value="MUZ73208.1"/>
    <property type="molecule type" value="Genomic_DNA"/>
</dbReference>
<reference evidence="8 9" key="2">
    <citation type="submission" date="2019-12" db="EMBL/GenBank/DDBJ databases">
        <title>Whole-genome sequencing of Allorhizobium vitis.</title>
        <authorList>
            <person name="Gan H.M."/>
            <person name="Szegedi E."/>
            <person name="Burr T."/>
            <person name="Savka M.A."/>
        </authorList>
    </citation>
    <scope>NUCLEOTIDE SEQUENCE [LARGE SCALE GENOMIC DNA]</scope>
    <source>
        <strain evidence="5 8">CG415</strain>
        <strain evidence="4 9">CG516</strain>
    </source>
</reference>
<dbReference type="Proteomes" id="UP000179454">
    <property type="component" value="Unassembled WGS sequence"/>
</dbReference>
<proteinExistence type="predicted"/>
<organism evidence="5 8">
    <name type="scientific">Agrobacterium vitis</name>
    <name type="common">Rhizobium vitis</name>
    <dbReference type="NCBI Taxonomy" id="373"/>
    <lineage>
        <taxon>Bacteria</taxon>
        <taxon>Pseudomonadati</taxon>
        <taxon>Pseudomonadota</taxon>
        <taxon>Alphaproteobacteria</taxon>
        <taxon>Hyphomicrobiales</taxon>
        <taxon>Rhizobiaceae</taxon>
        <taxon>Rhizobium/Agrobacterium group</taxon>
        <taxon>Agrobacterium</taxon>
    </lineage>
</organism>
<evidence type="ECO:0000313" key="9">
    <source>
        <dbReference type="Proteomes" id="UP000477951"/>
    </source>
</evidence>
<dbReference type="EMBL" id="MBFA02000007">
    <property type="protein sequence ID" value="MUP10828.1"/>
    <property type="molecule type" value="Genomic_DNA"/>
</dbReference>
<evidence type="ECO:0000313" key="6">
    <source>
        <dbReference type="Proteomes" id="UP000179454"/>
    </source>
</evidence>
<sequence length="54" mass="5581">MTSPIRTSAPTRAMPLGRQIGRNGLTGASSLSRDILAGETRTGTVRNGSVRAAI</sequence>